<dbReference type="EMBL" id="VIWT01000003">
    <property type="protein sequence ID" value="TWF90166.1"/>
    <property type="molecule type" value="Genomic_DNA"/>
</dbReference>
<keyword evidence="1" id="KW-0378">Hydrolase</keyword>
<dbReference type="InterPro" id="IPR036412">
    <property type="entry name" value="HAD-like_sf"/>
</dbReference>
<evidence type="ECO:0000313" key="2">
    <source>
        <dbReference type="Proteomes" id="UP000317940"/>
    </source>
</evidence>
<dbReference type="SUPFAM" id="SSF56784">
    <property type="entry name" value="HAD-like"/>
    <property type="match status" value="1"/>
</dbReference>
<dbReference type="NCBIfam" id="TIGR01509">
    <property type="entry name" value="HAD-SF-IA-v3"/>
    <property type="match status" value="1"/>
</dbReference>
<accession>A0A561TSS1</accession>
<reference evidence="1 2" key="1">
    <citation type="submission" date="2019-06" db="EMBL/GenBank/DDBJ databases">
        <title>Sequencing the genomes of 1000 actinobacteria strains.</title>
        <authorList>
            <person name="Klenk H.-P."/>
        </authorList>
    </citation>
    <scope>NUCLEOTIDE SEQUENCE [LARGE SCALE GENOMIC DNA]</scope>
    <source>
        <strain evidence="1 2">DSM 44826</strain>
    </source>
</reference>
<organism evidence="1 2">
    <name type="scientific">Kitasatospora viridis</name>
    <dbReference type="NCBI Taxonomy" id="281105"/>
    <lineage>
        <taxon>Bacteria</taxon>
        <taxon>Bacillati</taxon>
        <taxon>Actinomycetota</taxon>
        <taxon>Actinomycetes</taxon>
        <taxon>Kitasatosporales</taxon>
        <taxon>Streptomycetaceae</taxon>
        <taxon>Kitasatospora</taxon>
    </lineage>
</organism>
<comment type="caution">
    <text evidence="1">The sequence shown here is derived from an EMBL/GenBank/DDBJ whole genome shotgun (WGS) entry which is preliminary data.</text>
</comment>
<dbReference type="InterPro" id="IPR023214">
    <property type="entry name" value="HAD_sf"/>
</dbReference>
<dbReference type="Gene3D" id="3.40.50.1000">
    <property type="entry name" value="HAD superfamily/HAD-like"/>
    <property type="match status" value="1"/>
</dbReference>
<sequence>MLIVFDLMGTLLTDPYQQAHEAASGRTFAQFDRDRPPGVYHRLERGEIPEEAYWRSLREAGIAFNVELFHRVRREGYGWLPGMRELVVECAAAHRTVVGSNYPDWIAEVGRDFLADLGVEVFASHQFGVRKPEAAFFELLCERTGSSLRELVLIDDKQRNVEAVTALGGLGIHFVSARNTTERLRANGLLVTGMAER</sequence>
<dbReference type="GO" id="GO:0016787">
    <property type="term" value="F:hydrolase activity"/>
    <property type="evidence" value="ECO:0007669"/>
    <property type="project" value="UniProtKB-KW"/>
</dbReference>
<name>A0A561TSS1_9ACTN</name>
<dbReference type="PANTHER" id="PTHR43611:SF3">
    <property type="entry name" value="FLAVIN MONONUCLEOTIDE HYDROLASE 1, CHLOROPLATIC"/>
    <property type="match status" value="1"/>
</dbReference>
<dbReference type="AlphaFoldDB" id="A0A561TSS1"/>
<dbReference type="InterPro" id="IPR006439">
    <property type="entry name" value="HAD-SF_hydro_IA"/>
</dbReference>
<dbReference type="Proteomes" id="UP000317940">
    <property type="component" value="Unassembled WGS sequence"/>
</dbReference>
<gene>
    <name evidence="1" type="ORF">FHX73_13210</name>
</gene>
<dbReference type="PANTHER" id="PTHR43611">
    <property type="entry name" value="ALPHA-D-GLUCOSE 1-PHOSPHATE PHOSPHATASE"/>
    <property type="match status" value="1"/>
</dbReference>
<keyword evidence="2" id="KW-1185">Reference proteome</keyword>
<evidence type="ECO:0000313" key="1">
    <source>
        <dbReference type="EMBL" id="TWF90166.1"/>
    </source>
</evidence>
<proteinExistence type="predicted"/>
<protein>
    <submittedName>
        <fullName evidence="1">Putative hydrolase of the HAD superfamily</fullName>
    </submittedName>
</protein>